<keyword evidence="1" id="KW-0472">Membrane</keyword>
<evidence type="ECO:0000256" key="1">
    <source>
        <dbReference type="SAM" id="Phobius"/>
    </source>
</evidence>
<protein>
    <submittedName>
        <fullName evidence="2">Uncharacterized protein</fullName>
    </submittedName>
</protein>
<keyword evidence="1" id="KW-0812">Transmembrane</keyword>
<organism evidence="2">
    <name type="scientific">marine sediment metagenome</name>
    <dbReference type="NCBI Taxonomy" id="412755"/>
    <lineage>
        <taxon>unclassified sequences</taxon>
        <taxon>metagenomes</taxon>
        <taxon>ecological metagenomes</taxon>
    </lineage>
</organism>
<keyword evidence="1" id="KW-1133">Transmembrane helix</keyword>
<proteinExistence type="predicted"/>
<dbReference type="EMBL" id="LAZR01065199">
    <property type="protein sequence ID" value="KKK56023.1"/>
    <property type="molecule type" value="Genomic_DNA"/>
</dbReference>
<name>A0A0F8WHE7_9ZZZZ</name>
<gene>
    <name evidence="2" type="ORF">LCGC14_3068680</name>
</gene>
<sequence>MGSKETWAFVFLLGAVAFNWPLLSIFGSSLPYALYGFWMLLIVCIWAINVLGMGQDQS</sequence>
<feature type="transmembrane region" description="Helical" evidence="1">
    <location>
        <begin position="32"/>
        <end position="52"/>
    </location>
</feature>
<accession>A0A0F8WHE7</accession>
<feature type="transmembrane region" description="Helical" evidence="1">
    <location>
        <begin position="7"/>
        <end position="26"/>
    </location>
</feature>
<comment type="caution">
    <text evidence="2">The sequence shown here is derived from an EMBL/GenBank/DDBJ whole genome shotgun (WGS) entry which is preliminary data.</text>
</comment>
<evidence type="ECO:0000313" key="2">
    <source>
        <dbReference type="EMBL" id="KKK56023.1"/>
    </source>
</evidence>
<dbReference type="AlphaFoldDB" id="A0A0F8WHE7"/>
<reference evidence="2" key="1">
    <citation type="journal article" date="2015" name="Nature">
        <title>Complex archaea that bridge the gap between prokaryotes and eukaryotes.</title>
        <authorList>
            <person name="Spang A."/>
            <person name="Saw J.H."/>
            <person name="Jorgensen S.L."/>
            <person name="Zaremba-Niedzwiedzka K."/>
            <person name="Martijn J."/>
            <person name="Lind A.E."/>
            <person name="van Eijk R."/>
            <person name="Schleper C."/>
            <person name="Guy L."/>
            <person name="Ettema T.J."/>
        </authorList>
    </citation>
    <scope>NUCLEOTIDE SEQUENCE</scope>
</reference>